<dbReference type="Pfam" id="PF02263">
    <property type="entry name" value="GBP"/>
    <property type="match status" value="1"/>
</dbReference>
<accession>A0A851C054</accession>
<organism evidence="3 4">
    <name type="scientific">Calyptomena viridis</name>
    <name type="common">Lesser green broadbill</name>
    <dbReference type="NCBI Taxonomy" id="135972"/>
    <lineage>
        <taxon>Eukaryota</taxon>
        <taxon>Metazoa</taxon>
        <taxon>Chordata</taxon>
        <taxon>Craniata</taxon>
        <taxon>Vertebrata</taxon>
        <taxon>Euteleostomi</taxon>
        <taxon>Archelosauria</taxon>
        <taxon>Archosauria</taxon>
        <taxon>Dinosauria</taxon>
        <taxon>Saurischia</taxon>
        <taxon>Theropoda</taxon>
        <taxon>Coelurosauria</taxon>
        <taxon>Aves</taxon>
        <taxon>Neognathae</taxon>
        <taxon>Neoaves</taxon>
        <taxon>Telluraves</taxon>
        <taxon>Australaves</taxon>
        <taxon>Passeriformes</taxon>
        <taxon>Eurylaimidae</taxon>
        <taxon>Calyptomena</taxon>
    </lineage>
</organism>
<keyword evidence="4" id="KW-1185">Reference proteome</keyword>
<dbReference type="GO" id="GO:0003924">
    <property type="term" value="F:GTPase activity"/>
    <property type="evidence" value="ECO:0007669"/>
    <property type="project" value="InterPro"/>
</dbReference>
<evidence type="ECO:0000259" key="2">
    <source>
        <dbReference type="Pfam" id="PF02263"/>
    </source>
</evidence>
<gene>
    <name evidence="3" type="primary">Gbp4</name>
    <name evidence="3" type="ORF">CALVIR_R04174</name>
</gene>
<keyword evidence="1" id="KW-0732">Signal</keyword>
<dbReference type="Proteomes" id="UP000642973">
    <property type="component" value="Unassembled WGS sequence"/>
</dbReference>
<feature type="non-terminal residue" evidence="3">
    <location>
        <position position="109"/>
    </location>
</feature>
<sequence length="109" mass="12986">LQGGPQNSWWLSVLTLLLSNSLIHSSHGDIDQQDMFQLRYLSELPELIRHKETPEPREHLWDSDRFALFFPNFVWIVWDWVLQLKGKDGWKISEEEQLEKVLRLQLGEC</sequence>
<feature type="non-terminal residue" evidence="3">
    <location>
        <position position="1"/>
    </location>
</feature>
<reference evidence="3" key="1">
    <citation type="submission" date="2019-10" db="EMBL/GenBank/DDBJ databases">
        <title>Bird 10,000 Genomes (B10K) Project - Family phase.</title>
        <authorList>
            <person name="Zhang G."/>
        </authorList>
    </citation>
    <scope>NUCLEOTIDE SEQUENCE</scope>
    <source>
        <strain evidence="3">B10K-DU-002-55</strain>
        <tissue evidence="3">Muscle</tissue>
    </source>
</reference>
<dbReference type="GO" id="GO:0005525">
    <property type="term" value="F:GTP binding"/>
    <property type="evidence" value="ECO:0007669"/>
    <property type="project" value="InterPro"/>
</dbReference>
<evidence type="ECO:0000256" key="1">
    <source>
        <dbReference type="SAM" id="SignalP"/>
    </source>
</evidence>
<evidence type="ECO:0000313" key="4">
    <source>
        <dbReference type="Proteomes" id="UP000642973"/>
    </source>
</evidence>
<feature type="domain" description="Guanylate-binding protein N-terminal" evidence="2">
    <location>
        <begin position="2"/>
        <end position="105"/>
    </location>
</feature>
<protein>
    <submittedName>
        <fullName evidence="3">GBP4 protein</fullName>
    </submittedName>
</protein>
<proteinExistence type="predicted"/>
<feature type="chain" id="PRO_5032484698" evidence="1">
    <location>
        <begin position="29"/>
        <end position="109"/>
    </location>
</feature>
<name>A0A851C054_CALVR</name>
<feature type="signal peptide" evidence="1">
    <location>
        <begin position="1"/>
        <end position="28"/>
    </location>
</feature>
<dbReference type="AlphaFoldDB" id="A0A851C054"/>
<evidence type="ECO:0000313" key="3">
    <source>
        <dbReference type="EMBL" id="NWI49975.1"/>
    </source>
</evidence>
<dbReference type="EMBL" id="WEIV01003515">
    <property type="protein sequence ID" value="NWI49975.1"/>
    <property type="molecule type" value="Genomic_DNA"/>
</dbReference>
<dbReference type="PANTHER" id="PTHR10751">
    <property type="entry name" value="GUANYLATE BINDING PROTEIN"/>
    <property type="match status" value="1"/>
</dbReference>
<dbReference type="InterPro" id="IPR027417">
    <property type="entry name" value="P-loop_NTPase"/>
</dbReference>
<dbReference type="InterPro" id="IPR015894">
    <property type="entry name" value="Guanylate-bd_N"/>
</dbReference>
<dbReference type="Gene3D" id="3.40.50.300">
    <property type="entry name" value="P-loop containing nucleotide triphosphate hydrolases"/>
    <property type="match status" value="1"/>
</dbReference>
<comment type="caution">
    <text evidence="3">The sequence shown here is derived from an EMBL/GenBank/DDBJ whole genome shotgun (WGS) entry which is preliminary data.</text>
</comment>